<dbReference type="InterPro" id="IPR018119">
    <property type="entry name" value="Strictosidine_synth_cons-reg"/>
</dbReference>
<evidence type="ECO:0000256" key="4">
    <source>
        <dbReference type="SAM" id="MobiDB-lite"/>
    </source>
</evidence>
<sequence>MNVFLLRHQKIRLALRKNVCKEFFKEISVLCNMSEQECKTRKRKANVKPDDLENQSDDEKKQKKPTPRSALKISIQVIGAVLSLSLLYIVIVPCPIDPIPVIPAGSLPYFEGVMEENNLLEGIVKIGEGKLQGPESIQVDRNGDIYTGLHDGRIVKILKSGEIKELARTGENHKNCGEDSMEHICGRPLGIQLDKKEENLFICDGYFGLMSLNLASERLTTLVPASKGIKNVPFKFLNHLTVASNGKIYFTDSSWRWDRKFYAYMLLEGGGKGRVLSYDTKTGETELLLSGLFFPNGITLSPDEDFLLICETASSRILRLFISGSQKGIYDVFQDNLPGFPDNIRTSLEGGYWLALPGIRKWPFSFLDIVGPYPKIKSLIAKLVPKAHIDGFLKPYGLFIKIDEYGDIIKSYHDPSGATIGFISEVFEDKGVLYLGSFKNNFMGKFRI</sequence>
<reference evidence="8" key="1">
    <citation type="submission" date="2025-08" db="UniProtKB">
        <authorList>
            <consortium name="RefSeq"/>
        </authorList>
    </citation>
    <scope>IDENTIFICATION</scope>
</reference>
<evidence type="ECO:0000256" key="2">
    <source>
        <dbReference type="ARBA" id="ARBA00022553"/>
    </source>
</evidence>
<dbReference type="RefSeq" id="XP_065661923.1">
    <property type="nucleotide sequence ID" value="XM_065805851.1"/>
</dbReference>
<evidence type="ECO:0000256" key="5">
    <source>
        <dbReference type="SAM" id="Phobius"/>
    </source>
</evidence>
<evidence type="ECO:0000256" key="3">
    <source>
        <dbReference type="ARBA" id="ARBA00023180"/>
    </source>
</evidence>
<evidence type="ECO:0000259" key="6">
    <source>
        <dbReference type="Pfam" id="PF03088"/>
    </source>
</evidence>
<dbReference type="GeneID" id="100197608"/>
<evidence type="ECO:0000313" key="8">
    <source>
        <dbReference type="RefSeq" id="XP_065661923.1"/>
    </source>
</evidence>
<feature type="transmembrane region" description="Helical" evidence="5">
    <location>
        <begin position="70"/>
        <end position="91"/>
    </location>
</feature>
<name>A0ABM4CJJ3_HYDVU</name>
<proteinExistence type="inferred from homology"/>
<dbReference type="SUPFAM" id="SSF63829">
    <property type="entry name" value="Calcium-dependent phosphotriesterase"/>
    <property type="match status" value="1"/>
</dbReference>
<keyword evidence="5" id="KW-1133">Transmembrane helix</keyword>
<dbReference type="Pfam" id="PF03088">
    <property type="entry name" value="Str_synth"/>
    <property type="match status" value="1"/>
</dbReference>
<feature type="compositionally biased region" description="Basic and acidic residues" evidence="4">
    <location>
        <begin position="47"/>
        <end position="61"/>
    </location>
</feature>
<organism evidence="7 8">
    <name type="scientific">Hydra vulgaris</name>
    <name type="common">Hydra</name>
    <name type="synonym">Hydra attenuata</name>
    <dbReference type="NCBI Taxonomy" id="6087"/>
    <lineage>
        <taxon>Eukaryota</taxon>
        <taxon>Metazoa</taxon>
        <taxon>Cnidaria</taxon>
        <taxon>Hydrozoa</taxon>
        <taxon>Hydroidolina</taxon>
        <taxon>Anthoathecata</taxon>
        <taxon>Aplanulata</taxon>
        <taxon>Hydridae</taxon>
        <taxon>Hydra</taxon>
    </lineage>
</organism>
<evidence type="ECO:0000256" key="1">
    <source>
        <dbReference type="ARBA" id="ARBA00009191"/>
    </source>
</evidence>
<protein>
    <submittedName>
        <fullName evidence="8">Adipocyte plasma membrane-associated protein isoform X2</fullName>
    </submittedName>
</protein>
<feature type="region of interest" description="Disordered" evidence="4">
    <location>
        <begin position="42"/>
        <end position="67"/>
    </location>
</feature>
<evidence type="ECO:0000313" key="7">
    <source>
        <dbReference type="Proteomes" id="UP001652625"/>
    </source>
</evidence>
<accession>A0ABM4CJJ3</accession>
<dbReference type="Gene3D" id="2.120.10.30">
    <property type="entry name" value="TolB, C-terminal domain"/>
    <property type="match status" value="1"/>
</dbReference>
<keyword evidence="2" id="KW-0597">Phosphoprotein</keyword>
<dbReference type="InterPro" id="IPR011042">
    <property type="entry name" value="6-blade_b-propeller_TolB-like"/>
</dbReference>
<comment type="similarity">
    <text evidence="1">Belongs to the strictosidine synthase family.</text>
</comment>
<dbReference type="Proteomes" id="UP001652625">
    <property type="component" value="Chromosome 09"/>
</dbReference>
<keyword evidence="7" id="KW-1185">Reference proteome</keyword>
<keyword evidence="3" id="KW-0325">Glycoprotein</keyword>
<keyword evidence="5" id="KW-0472">Membrane</keyword>
<dbReference type="Pfam" id="PF20067">
    <property type="entry name" value="SSL_N"/>
    <property type="match status" value="1"/>
</dbReference>
<dbReference type="PANTHER" id="PTHR10426">
    <property type="entry name" value="STRICTOSIDINE SYNTHASE-RELATED"/>
    <property type="match status" value="1"/>
</dbReference>
<keyword evidence="5" id="KW-0812">Transmembrane</keyword>
<dbReference type="PANTHER" id="PTHR10426:SF88">
    <property type="entry name" value="ADIPOCYTE PLASMA MEMBRANE-ASSOCIATED PROTEIN HEMOMUCIN-RELATED"/>
    <property type="match status" value="1"/>
</dbReference>
<gene>
    <name evidence="8" type="primary">LOC100197608</name>
</gene>
<feature type="domain" description="Strictosidine synthase conserved region" evidence="6">
    <location>
        <begin position="238"/>
        <end position="324"/>
    </location>
</feature>